<sequence length="201" mass="21599">MPFRTKAKALFKSSKTRSTSSSNASTSASSSDGPNHDVYKPGEPMPPPKYRRPPAREHTEKLESFSFADAWRKKSFQSSHSPMGTRAHSRRTSFLSAGRRSTPASRRGSATGPGGTLATPGEEHKDALALAAQLTPEPEAEGDDDVTNVGLSRVQSNKRTDGALQPNGLPKALSTAHDHQPFSEHDLASALKRSQMQVAAH</sequence>
<feature type="compositionally biased region" description="Polar residues" evidence="1">
    <location>
        <begin position="192"/>
        <end position="201"/>
    </location>
</feature>
<reference evidence="2" key="1">
    <citation type="journal article" date="2020" name="Stud. Mycol.">
        <title>101 Dothideomycetes genomes: a test case for predicting lifestyles and emergence of pathogens.</title>
        <authorList>
            <person name="Haridas S."/>
            <person name="Albert R."/>
            <person name="Binder M."/>
            <person name="Bloem J."/>
            <person name="Labutti K."/>
            <person name="Salamov A."/>
            <person name="Andreopoulos B."/>
            <person name="Baker S."/>
            <person name="Barry K."/>
            <person name="Bills G."/>
            <person name="Bluhm B."/>
            <person name="Cannon C."/>
            <person name="Castanera R."/>
            <person name="Culley D."/>
            <person name="Daum C."/>
            <person name="Ezra D."/>
            <person name="Gonzalez J."/>
            <person name="Henrissat B."/>
            <person name="Kuo A."/>
            <person name="Liang C."/>
            <person name="Lipzen A."/>
            <person name="Lutzoni F."/>
            <person name="Magnuson J."/>
            <person name="Mondo S."/>
            <person name="Nolan M."/>
            <person name="Ohm R."/>
            <person name="Pangilinan J."/>
            <person name="Park H.-J."/>
            <person name="Ramirez L."/>
            <person name="Alfaro M."/>
            <person name="Sun H."/>
            <person name="Tritt A."/>
            <person name="Yoshinaga Y."/>
            <person name="Zwiers L.-H."/>
            <person name="Turgeon B."/>
            <person name="Goodwin S."/>
            <person name="Spatafora J."/>
            <person name="Crous P."/>
            <person name="Grigoriev I."/>
        </authorList>
    </citation>
    <scope>NUCLEOTIDE SEQUENCE</scope>
    <source>
        <strain evidence="2">CBS 113389</strain>
    </source>
</reference>
<keyword evidence="3" id="KW-1185">Reference proteome</keyword>
<feature type="compositionally biased region" description="Low complexity" evidence="1">
    <location>
        <begin position="12"/>
        <end position="31"/>
    </location>
</feature>
<accession>A0A6A6Q0V3</accession>
<name>A0A6A6Q0V3_9PEZI</name>
<dbReference type="Proteomes" id="UP000799767">
    <property type="component" value="Unassembled WGS sequence"/>
</dbReference>
<feature type="compositionally biased region" description="Basic and acidic residues" evidence="1">
    <location>
        <begin position="54"/>
        <end position="63"/>
    </location>
</feature>
<evidence type="ECO:0000256" key="1">
    <source>
        <dbReference type="SAM" id="MobiDB-lite"/>
    </source>
</evidence>
<feature type="region of interest" description="Disordered" evidence="1">
    <location>
        <begin position="1"/>
        <end position="201"/>
    </location>
</feature>
<evidence type="ECO:0000313" key="2">
    <source>
        <dbReference type="EMBL" id="KAF2485624.1"/>
    </source>
</evidence>
<dbReference type="GeneID" id="54477810"/>
<dbReference type="EMBL" id="MU001633">
    <property type="protein sequence ID" value="KAF2485624.1"/>
    <property type="molecule type" value="Genomic_DNA"/>
</dbReference>
<proteinExistence type="predicted"/>
<gene>
    <name evidence="2" type="ORF">BDY17DRAFT_322454</name>
</gene>
<organism evidence="2 3">
    <name type="scientific">Neohortaea acidophila</name>
    <dbReference type="NCBI Taxonomy" id="245834"/>
    <lineage>
        <taxon>Eukaryota</taxon>
        <taxon>Fungi</taxon>
        <taxon>Dikarya</taxon>
        <taxon>Ascomycota</taxon>
        <taxon>Pezizomycotina</taxon>
        <taxon>Dothideomycetes</taxon>
        <taxon>Dothideomycetidae</taxon>
        <taxon>Mycosphaerellales</taxon>
        <taxon>Teratosphaeriaceae</taxon>
        <taxon>Neohortaea</taxon>
    </lineage>
</organism>
<dbReference type="RefSeq" id="XP_033592193.1">
    <property type="nucleotide sequence ID" value="XM_033736808.1"/>
</dbReference>
<evidence type="ECO:0000313" key="3">
    <source>
        <dbReference type="Proteomes" id="UP000799767"/>
    </source>
</evidence>
<protein>
    <submittedName>
        <fullName evidence="2">Uncharacterized protein</fullName>
    </submittedName>
</protein>
<dbReference type="OrthoDB" id="5408144at2759"/>
<feature type="compositionally biased region" description="Basic and acidic residues" evidence="1">
    <location>
        <begin position="176"/>
        <end position="187"/>
    </location>
</feature>
<dbReference type="AlphaFoldDB" id="A0A6A6Q0V3"/>